<evidence type="ECO:0000313" key="2">
    <source>
        <dbReference type="EMBL" id="OOK65191.1"/>
    </source>
</evidence>
<reference evidence="2 3" key="1">
    <citation type="submission" date="2017-02" db="EMBL/GenBank/DDBJ databases">
        <title>Complete genome sequences of Mycobacterium kansasii strains isolated from rhesus macaques.</title>
        <authorList>
            <person name="Panda A."/>
            <person name="Nagaraj S."/>
            <person name="Zhao X."/>
            <person name="Tettelin H."/>
            <person name="Detolla L.J."/>
        </authorList>
    </citation>
    <scope>NUCLEOTIDE SEQUENCE [LARGE SCALE GENOMIC DNA]</scope>
    <source>
        <strain evidence="2 3">11-3469</strain>
    </source>
</reference>
<comment type="caution">
    <text evidence="2">The sequence shown here is derived from an EMBL/GenBank/DDBJ whole genome shotgun (WGS) entry which is preliminary data.</text>
</comment>
<protein>
    <submittedName>
        <fullName evidence="2">Uncharacterized protein</fullName>
    </submittedName>
</protein>
<sequence>MRPCRWCAVTFVLLAKPFGVGSSFPGKGSVVTAGNAPVVLKVGIDRTVTRVPFAVDERGGAGSLFREQIGCAVYDVISLDDQLDMWVDDEAIVGVDMDDREAVADALNVVATMIAIRYGRWQPVFGTVVLTRLAGESAAALDENQLARLEHLADVSLAVSADNHASQKAEEPSGAVHLTIKVENTYSDGHESEQVEKVQVEPFEGLEELWEQLREYTGDGHGIGRDVDALYTVTVLESPERPGLVGLSNEWG</sequence>
<name>A0A1V3WG03_MYCKA</name>
<dbReference type="EMBL" id="MVBN01000011">
    <property type="protein sequence ID" value="OOK65191.1"/>
    <property type="molecule type" value="Genomic_DNA"/>
</dbReference>
<accession>A0A1V3WG03</accession>
<evidence type="ECO:0000313" key="3">
    <source>
        <dbReference type="Proteomes" id="UP000188532"/>
    </source>
</evidence>
<proteinExistence type="predicted"/>
<organism evidence="2 3">
    <name type="scientific">Mycobacterium kansasii</name>
    <dbReference type="NCBI Taxonomy" id="1768"/>
    <lineage>
        <taxon>Bacteria</taxon>
        <taxon>Bacillati</taxon>
        <taxon>Actinomycetota</taxon>
        <taxon>Actinomycetes</taxon>
        <taxon>Mycobacteriales</taxon>
        <taxon>Mycobacteriaceae</taxon>
        <taxon>Mycobacterium</taxon>
    </lineage>
</organism>
<dbReference type="Proteomes" id="UP000188532">
    <property type="component" value="Unassembled WGS sequence"/>
</dbReference>
<feature type="signal peptide" evidence="1">
    <location>
        <begin position="1"/>
        <end position="22"/>
    </location>
</feature>
<evidence type="ECO:0000256" key="1">
    <source>
        <dbReference type="SAM" id="SignalP"/>
    </source>
</evidence>
<dbReference type="AlphaFoldDB" id="A0A1V3WG03"/>
<keyword evidence="1" id="KW-0732">Signal</keyword>
<feature type="chain" id="PRO_5012686001" evidence="1">
    <location>
        <begin position="23"/>
        <end position="252"/>
    </location>
</feature>
<gene>
    <name evidence="2" type="ORF">BZL29_7692</name>
</gene>